<reference evidence="1 2" key="1">
    <citation type="journal article" date="2024" name="G3 (Bethesda)">
        <title>Genome assembly of Hibiscus sabdariffa L. provides insights into metabolisms of medicinal natural products.</title>
        <authorList>
            <person name="Kim T."/>
        </authorList>
    </citation>
    <scope>NUCLEOTIDE SEQUENCE [LARGE SCALE GENOMIC DNA]</scope>
    <source>
        <strain evidence="1">TK-2024</strain>
        <tissue evidence="1">Old leaves</tissue>
    </source>
</reference>
<organism evidence="1 2">
    <name type="scientific">Hibiscus sabdariffa</name>
    <name type="common">roselle</name>
    <dbReference type="NCBI Taxonomy" id="183260"/>
    <lineage>
        <taxon>Eukaryota</taxon>
        <taxon>Viridiplantae</taxon>
        <taxon>Streptophyta</taxon>
        <taxon>Embryophyta</taxon>
        <taxon>Tracheophyta</taxon>
        <taxon>Spermatophyta</taxon>
        <taxon>Magnoliopsida</taxon>
        <taxon>eudicotyledons</taxon>
        <taxon>Gunneridae</taxon>
        <taxon>Pentapetalae</taxon>
        <taxon>rosids</taxon>
        <taxon>malvids</taxon>
        <taxon>Malvales</taxon>
        <taxon>Malvaceae</taxon>
        <taxon>Malvoideae</taxon>
        <taxon>Hibiscus</taxon>
    </lineage>
</organism>
<keyword evidence="2" id="KW-1185">Reference proteome</keyword>
<protein>
    <submittedName>
        <fullName evidence="1">Uncharacterized protein</fullName>
    </submittedName>
</protein>
<evidence type="ECO:0000313" key="1">
    <source>
        <dbReference type="EMBL" id="KAK8521584.1"/>
    </source>
</evidence>
<dbReference type="Proteomes" id="UP001472677">
    <property type="component" value="Unassembled WGS sequence"/>
</dbReference>
<accession>A0ABR2CPW3</accession>
<name>A0ABR2CPW3_9ROSI</name>
<dbReference type="EMBL" id="JBBPBM010000047">
    <property type="protein sequence ID" value="KAK8521584.1"/>
    <property type="molecule type" value="Genomic_DNA"/>
</dbReference>
<sequence>MMGKFVAIDMREGDGRWGEFLRIRVELDRTKSLRRCVNIGKAPGGKPRLCMINYPLLPLLPGHSTIGRQRRNRWRGGSDYFRYDIFWANETECMGKLMVAWSECQGDTADKIKRVAWELEDWRKKEEKRDTGKKKNATTDD</sequence>
<proteinExistence type="predicted"/>
<comment type="caution">
    <text evidence="1">The sequence shown here is derived from an EMBL/GenBank/DDBJ whole genome shotgun (WGS) entry which is preliminary data.</text>
</comment>
<evidence type="ECO:0000313" key="2">
    <source>
        <dbReference type="Proteomes" id="UP001472677"/>
    </source>
</evidence>
<gene>
    <name evidence="1" type="ORF">V6N12_031478</name>
</gene>